<feature type="compositionally biased region" description="Basic and acidic residues" evidence="1">
    <location>
        <begin position="65"/>
        <end position="76"/>
    </location>
</feature>
<reference evidence="2 3" key="1">
    <citation type="submission" date="2020-05" db="EMBL/GenBank/DDBJ databases">
        <title>Identification and distribution of gene clusters putatively required for synthesis of sphingolipid metabolism inhibitors in phylogenetically diverse species of the filamentous fungus Fusarium.</title>
        <authorList>
            <person name="Kim H.-S."/>
            <person name="Busman M."/>
            <person name="Brown D.W."/>
            <person name="Divon H."/>
            <person name="Uhlig S."/>
            <person name="Proctor R.H."/>
        </authorList>
    </citation>
    <scope>NUCLEOTIDE SEQUENCE [LARGE SCALE GENOMIC DNA]</scope>
    <source>
        <strain evidence="2 3">NRRL 26131</strain>
    </source>
</reference>
<protein>
    <submittedName>
        <fullName evidence="2">Uncharacterized protein</fullName>
    </submittedName>
</protein>
<accession>A0A8H5UER3</accession>
<keyword evidence="3" id="KW-1185">Reference proteome</keyword>
<evidence type="ECO:0000313" key="3">
    <source>
        <dbReference type="Proteomes" id="UP000532311"/>
    </source>
</evidence>
<dbReference type="AlphaFoldDB" id="A0A8H5UER3"/>
<organism evidence="2 3">
    <name type="scientific">Fusarium globosum</name>
    <dbReference type="NCBI Taxonomy" id="78864"/>
    <lineage>
        <taxon>Eukaryota</taxon>
        <taxon>Fungi</taxon>
        <taxon>Dikarya</taxon>
        <taxon>Ascomycota</taxon>
        <taxon>Pezizomycotina</taxon>
        <taxon>Sordariomycetes</taxon>
        <taxon>Hypocreomycetidae</taxon>
        <taxon>Hypocreales</taxon>
        <taxon>Nectriaceae</taxon>
        <taxon>Fusarium</taxon>
        <taxon>Fusarium fujikuroi species complex</taxon>
    </lineage>
</organism>
<dbReference type="EMBL" id="JAAQPF010001326">
    <property type="protein sequence ID" value="KAF5689125.1"/>
    <property type="molecule type" value="Genomic_DNA"/>
</dbReference>
<evidence type="ECO:0000256" key="1">
    <source>
        <dbReference type="SAM" id="MobiDB-lite"/>
    </source>
</evidence>
<dbReference type="Proteomes" id="UP000532311">
    <property type="component" value="Unassembled WGS sequence"/>
</dbReference>
<evidence type="ECO:0000313" key="2">
    <source>
        <dbReference type="EMBL" id="KAF5689125.1"/>
    </source>
</evidence>
<proteinExistence type="predicted"/>
<gene>
    <name evidence="2" type="ORF">FGLOB1_14696</name>
</gene>
<feature type="region of interest" description="Disordered" evidence="1">
    <location>
        <begin position="1"/>
        <end position="76"/>
    </location>
</feature>
<sequence length="76" mass="8312">MSDYSALQLTDEGFLQQSQTATPVPTVPQRAGGRYAEPNEKPNPEKGIHPQRTRELNGAQGLQDASDHPDSKLNEP</sequence>
<name>A0A8H5UER3_9HYPO</name>
<feature type="compositionally biased region" description="Basic and acidic residues" evidence="1">
    <location>
        <begin position="37"/>
        <end position="55"/>
    </location>
</feature>
<comment type="caution">
    <text evidence="2">The sequence shown here is derived from an EMBL/GenBank/DDBJ whole genome shotgun (WGS) entry which is preliminary data.</text>
</comment>